<name>A0ABW4MEV4_9SPHN</name>
<gene>
    <name evidence="3" type="ORF">ACFSAG_11340</name>
</gene>
<dbReference type="EMBL" id="JBHUEL010000010">
    <property type="protein sequence ID" value="MFD1767432.1"/>
    <property type="molecule type" value="Genomic_DNA"/>
</dbReference>
<keyword evidence="1" id="KW-1133">Transmembrane helix</keyword>
<dbReference type="Proteomes" id="UP001597215">
    <property type="component" value="Unassembled WGS sequence"/>
</dbReference>
<comment type="caution">
    <text evidence="3">The sequence shown here is derived from an EMBL/GenBank/DDBJ whole genome shotgun (WGS) entry which is preliminary data.</text>
</comment>
<keyword evidence="1" id="KW-0472">Membrane</keyword>
<dbReference type="Pfam" id="PF07811">
    <property type="entry name" value="TadE"/>
    <property type="match status" value="1"/>
</dbReference>
<evidence type="ECO:0000256" key="1">
    <source>
        <dbReference type="SAM" id="Phobius"/>
    </source>
</evidence>
<sequence>MPSEHSATGCIWLPDMRTPWLKLKRDERGAVLIETAIIAPVLLVMSIGAYDVSRGVARQTELQEVTAEFAAIAMARESVGQTEIEQMKEIAVASARVDENAIEIVENVKCGIAPDVYDASYLCPGSEEQSRLLTITIEATYVPTWTNFGVGRPINLSVTRSVQIQ</sequence>
<evidence type="ECO:0000259" key="2">
    <source>
        <dbReference type="Pfam" id="PF07811"/>
    </source>
</evidence>
<feature type="domain" description="TadE-like" evidence="2">
    <location>
        <begin position="29"/>
        <end position="68"/>
    </location>
</feature>
<evidence type="ECO:0000313" key="4">
    <source>
        <dbReference type="Proteomes" id="UP001597215"/>
    </source>
</evidence>
<protein>
    <submittedName>
        <fullName evidence="3">TadE/TadG family type IV pilus assembly protein</fullName>
    </submittedName>
</protein>
<keyword evidence="4" id="KW-1185">Reference proteome</keyword>
<evidence type="ECO:0000313" key="3">
    <source>
        <dbReference type="EMBL" id="MFD1767432.1"/>
    </source>
</evidence>
<keyword evidence="1" id="KW-0812">Transmembrane</keyword>
<feature type="transmembrane region" description="Helical" evidence="1">
    <location>
        <begin position="29"/>
        <end position="50"/>
    </location>
</feature>
<reference evidence="4" key="1">
    <citation type="journal article" date="2019" name="Int. J. Syst. Evol. Microbiol.">
        <title>The Global Catalogue of Microorganisms (GCM) 10K type strain sequencing project: providing services to taxonomists for standard genome sequencing and annotation.</title>
        <authorList>
            <consortium name="The Broad Institute Genomics Platform"/>
            <consortium name="The Broad Institute Genome Sequencing Center for Infectious Disease"/>
            <person name="Wu L."/>
            <person name="Ma J."/>
        </authorList>
    </citation>
    <scope>NUCLEOTIDE SEQUENCE [LARGE SCALE GENOMIC DNA]</scope>
    <source>
        <strain evidence="4">CGMCC 1.12449</strain>
    </source>
</reference>
<organism evidence="3 4">
    <name type="scientific">Sphingorhabdus buctiana</name>
    <dbReference type="NCBI Taxonomy" id="1508805"/>
    <lineage>
        <taxon>Bacteria</taxon>
        <taxon>Pseudomonadati</taxon>
        <taxon>Pseudomonadota</taxon>
        <taxon>Alphaproteobacteria</taxon>
        <taxon>Sphingomonadales</taxon>
        <taxon>Sphingomonadaceae</taxon>
        <taxon>Sphingorhabdus</taxon>
    </lineage>
</organism>
<proteinExistence type="predicted"/>
<accession>A0ABW4MEV4</accession>
<dbReference type="InterPro" id="IPR012495">
    <property type="entry name" value="TadE-like_dom"/>
</dbReference>